<feature type="chain" id="PRO_5011670516" evidence="1">
    <location>
        <begin position="21"/>
        <end position="231"/>
    </location>
</feature>
<dbReference type="RefSeq" id="WP_092704729.1">
    <property type="nucleotide sequence ID" value="NZ_FOSR01000014.1"/>
</dbReference>
<evidence type="ECO:0000313" key="3">
    <source>
        <dbReference type="Proteomes" id="UP000198725"/>
    </source>
</evidence>
<proteinExistence type="predicted"/>
<feature type="signal peptide" evidence="1">
    <location>
        <begin position="1"/>
        <end position="20"/>
    </location>
</feature>
<evidence type="ECO:0000313" key="2">
    <source>
        <dbReference type="EMBL" id="SFL09464.1"/>
    </source>
</evidence>
<gene>
    <name evidence="2" type="ORF">SAMN05192579_11439</name>
</gene>
<evidence type="ECO:0000256" key="1">
    <source>
        <dbReference type="SAM" id="SignalP"/>
    </source>
</evidence>
<keyword evidence="3" id="KW-1185">Reference proteome</keyword>
<dbReference type="Proteomes" id="UP000198725">
    <property type="component" value="Unassembled WGS sequence"/>
</dbReference>
<accession>A0A1I4EUW3</accession>
<organism evidence="2 3">
    <name type="scientific">Rhodanobacter glycinis</name>
    <dbReference type="NCBI Taxonomy" id="582702"/>
    <lineage>
        <taxon>Bacteria</taxon>
        <taxon>Pseudomonadati</taxon>
        <taxon>Pseudomonadota</taxon>
        <taxon>Gammaproteobacteria</taxon>
        <taxon>Lysobacterales</taxon>
        <taxon>Rhodanobacteraceae</taxon>
        <taxon>Rhodanobacter</taxon>
    </lineage>
</organism>
<reference evidence="3" key="1">
    <citation type="submission" date="2016-10" db="EMBL/GenBank/DDBJ databases">
        <authorList>
            <person name="Varghese N."/>
            <person name="Submissions S."/>
        </authorList>
    </citation>
    <scope>NUCLEOTIDE SEQUENCE [LARGE SCALE GENOMIC DNA]</scope>
    <source>
        <strain evidence="3">MO64</strain>
    </source>
</reference>
<dbReference type="AlphaFoldDB" id="A0A1I4EUW3"/>
<keyword evidence="1" id="KW-0732">Signal</keyword>
<sequence>MKNMRYIVLAAALAVGPAFAQVPAAAGGADFVLAAAQPSSPARVAAMRGLHQFAARFAGDAGQLPKGFPLDVRDVGQLRHARLGWGFQVYDVSRAALMSGADMEADAQPTGIWRYEVVLHGRPVGLLTMARTDAGWSMVSLGGARLVGDIQDVVGAYGNQAATRFRYVRVPQATADFIQVKHGAAAAQYAPLQAARGALRMQAQAASGSGLLEGSELRSRLRQVLARNASN</sequence>
<protein>
    <submittedName>
        <fullName evidence="2">Uncharacterized protein</fullName>
    </submittedName>
</protein>
<name>A0A1I4EUW3_9GAMM</name>
<dbReference type="EMBL" id="FOSR01000014">
    <property type="protein sequence ID" value="SFL09464.1"/>
    <property type="molecule type" value="Genomic_DNA"/>
</dbReference>